<dbReference type="SMART" id="SM00028">
    <property type="entry name" value="TPR"/>
    <property type="match status" value="1"/>
</dbReference>
<dbReference type="InterPro" id="IPR019734">
    <property type="entry name" value="TPR_rpt"/>
</dbReference>
<dbReference type="AlphaFoldDB" id="A0A5C5ZC14"/>
<name>A0A5C5ZC14_9BACT</name>
<evidence type="ECO:0000313" key="3">
    <source>
        <dbReference type="EMBL" id="TWT84688.1"/>
    </source>
</evidence>
<feature type="transmembrane region" description="Helical" evidence="2">
    <location>
        <begin position="245"/>
        <end position="264"/>
    </location>
</feature>
<dbReference type="RefSeq" id="WP_146402513.1">
    <property type="nucleotide sequence ID" value="NZ_SJPJ01000001.1"/>
</dbReference>
<dbReference type="OrthoDB" id="213435at2"/>
<keyword evidence="2" id="KW-0812">Transmembrane</keyword>
<gene>
    <name evidence="3" type="ORF">CA13_61680</name>
</gene>
<keyword evidence="1" id="KW-0802">TPR repeat</keyword>
<feature type="repeat" description="TPR" evidence="1">
    <location>
        <begin position="304"/>
        <end position="337"/>
    </location>
</feature>
<evidence type="ECO:0000313" key="4">
    <source>
        <dbReference type="Proteomes" id="UP000315010"/>
    </source>
</evidence>
<accession>A0A5C5ZC14</accession>
<comment type="caution">
    <text evidence="3">The sequence shown here is derived from an EMBL/GenBank/DDBJ whole genome shotgun (WGS) entry which is preliminary data.</text>
</comment>
<reference evidence="3 4" key="1">
    <citation type="submission" date="2019-02" db="EMBL/GenBank/DDBJ databases">
        <title>Deep-cultivation of Planctomycetes and their phenomic and genomic characterization uncovers novel biology.</title>
        <authorList>
            <person name="Wiegand S."/>
            <person name="Jogler M."/>
            <person name="Boedeker C."/>
            <person name="Pinto D."/>
            <person name="Vollmers J."/>
            <person name="Rivas-Marin E."/>
            <person name="Kohn T."/>
            <person name="Peeters S.H."/>
            <person name="Heuer A."/>
            <person name="Rast P."/>
            <person name="Oberbeckmann S."/>
            <person name="Bunk B."/>
            <person name="Jeske O."/>
            <person name="Meyerdierks A."/>
            <person name="Storesund J.E."/>
            <person name="Kallscheuer N."/>
            <person name="Luecker S."/>
            <person name="Lage O.M."/>
            <person name="Pohl T."/>
            <person name="Merkel B.J."/>
            <person name="Hornburger P."/>
            <person name="Mueller R.-W."/>
            <person name="Bruemmer F."/>
            <person name="Labrenz M."/>
            <person name="Spormann A.M."/>
            <person name="Op Den Camp H."/>
            <person name="Overmann J."/>
            <person name="Amann R."/>
            <person name="Jetten M.S.M."/>
            <person name="Mascher T."/>
            <person name="Medema M.H."/>
            <person name="Devos D.P."/>
            <person name="Kaster A.-K."/>
            <person name="Ovreas L."/>
            <person name="Rohde M."/>
            <person name="Galperin M.Y."/>
            <person name="Jogler C."/>
        </authorList>
    </citation>
    <scope>NUCLEOTIDE SEQUENCE [LARGE SCALE GENOMIC DNA]</scope>
    <source>
        <strain evidence="3 4">CA13</strain>
    </source>
</reference>
<feature type="transmembrane region" description="Helical" evidence="2">
    <location>
        <begin position="6"/>
        <end position="29"/>
    </location>
</feature>
<keyword evidence="2" id="KW-1133">Transmembrane helix</keyword>
<dbReference type="InterPro" id="IPR011990">
    <property type="entry name" value="TPR-like_helical_dom_sf"/>
</dbReference>
<evidence type="ECO:0000256" key="2">
    <source>
        <dbReference type="SAM" id="Phobius"/>
    </source>
</evidence>
<dbReference type="EMBL" id="SJPJ01000001">
    <property type="protein sequence ID" value="TWT84688.1"/>
    <property type="molecule type" value="Genomic_DNA"/>
</dbReference>
<proteinExistence type="predicted"/>
<sequence>MSDLAAILIVLFVIFLPIVLLSYAILWFFSRSSTRKIPDEEHLLCRIKTSLATPEGDCRSFSTTKISVTDKAIYLGRQRIAVGSIVDVKRTASVLRVFHSGSKRVLAMWPGKRKGKKLEQAINSALALHRLDDKLEKYHANGLDADIRVHDCPFCKLPTDLTPFPPAPQVYCPYCKEISNAATEAEKGHHHREGFCDLCGHYLKIETYSTVFLMFLLIMVWAQSNTFDSCSECGRRRACIEFWKCLILGTFTAPIGMIINGYAYCRTLFAARANPANRLVHKRQYNSALDEYAQLVAQNPKKKAGLLNNIGIIHANMGKFDSSIAVFEEAIEACPNCLPLYSRLAIVHQKAGNKTAAEQVEDRIEALF</sequence>
<protein>
    <submittedName>
        <fullName evidence="3">Photosystem I assembly protein Ycf3</fullName>
    </submittedName>
</protein>
<dbReference type="SUPFAM" id="SSF48452">
    <property type="entry name" value="TPR-like"/>
    <property type="match status" value="1"/>
</dbReference>
<dbReference type="PROSITE" id="PS50005">
    <property type="entry name" value="TPR"/>
    <property type="match status" value="1"/>
</dbReference>
<keyword evidence="2" id="KW-0472">Membrane</keyword>
<organism evidence="3 4">
    <name type="scientific">Novipirellula herctigrandis</name>
    <dbReference type="NCBI Taxonomy" id="2527986"/>
    <lineage>
        <taxon>Bacteria</taxon>
        <taxon>Pseudomonadati</taxon>
        <taxon>Planctomycetota</taxon>
        <taxon>Planctomycetia</taxon>
        <taxon>Pirellulales</taxon>
        <taxon>Pirellulaceae</taxon>
        <taxon>Novipirellula</taxon>
    </lineage>
</organism>
<keyword evidence="4" id="KW-1185">Reference proteome</keyword>
<evidence type="ECO:0000256" key="1">
    <source>
        <dbReference type="PROSITE-ProRule" id="PRU00339"/>
    </source>
</evidence>
<dbReference type="Proteomes" id="UP000315010">
    <property type="component" value="Unassembled WGS sequence"/>
</dbReference>
<dbReference type="Gene3D" id="1.25.40.10">
    <property type="entry name" value="Tetratricopeptide repeat domain"/>
    <property type="match status" value="1"/>
</dbReference>
<dbReference type="Pfam" id="PF13181">
    <property type="entry name" value="TPR_8"/>
    <property type="match status" value="1"/>
</dbReference>